<dbReference type="InterPro" id="IPR020843">
    <property type="entry name" value="ER"/>
</dbReference>
<dbReference type="Pfam" id="PF13602">
    <property type="entry name" value="ADH_zinc_N_2"/>
    <property type="match status" value="1"/>
</dbReference>
<accession>A0ABT4SQD2</accession>
<gene>
    <name evidence="2" type="ORF">OUY24_01380</name>
</gene>
<evidence type="ECO:0000259" key="1">
    <source>
        <dbReference type="SMART" id="SM00829"/>
    </source>
</evidence>
<dbReference type="InterPro" id="IPR013154">
    <property type="entry name" value="ADH-like_N"/>
</dbReference>
<dbReference type="RefSeq" id="WP_271274819.1">
    <property type="nucleotide sequence ID" value="NZ_BAABFD010000006.1"/>
</dbReference>
<sequence length="328" mass="35080">MKAFVLRSYGSPDALELTTLDRPVPGRGDVLVRVRATSVQPYDWHLMRGEPRVSRLMGGPLGVRRPKISILGADVAGQVEAVGEGVTEFRPGDEVYAMSKQGGFGQYALVRADELAPKPENLTFEQAAAVPLAANTALIALRDRAPVQPGQSVLVIGASGGVGTFGVQIAKAFGAQVTGVCGPRNVDLVRSIGADDVVDYAKEDFTRRGRRYDVVLDCAGSHSALACRRVMTRKGTYVVVGGKGGRWLRPMPHVVAAPLLSLFVSQTMTTADVVGCTENKRNLLALTELIEAGKVTPVIDRTYPFEEIPAAVRYQEMGHASGKVVVKI</sequence>
<dbReference type="Gene3D" id="3.40.50.720">
    <property type="entry name" value="NAD(P)-binding Rossmann-like Domain"/>
    <property type="match status" value="1"/>
</dbReference>
<dbReference type="InterPro" id="IPR052733">
    <property type="entry name" value="Chloroplast_QOR"/>
</dbReference>
<feature type="domain" description="Enoyl reductase (ER)" evidence="1">
    <location>
        <begin position="10"/>
        <end position="326"/>
    </location>
</feature>
<dbReference type="SMART" id="SM00829">
    <property type="entry name" value="PKS_ER"/>
    <property type="match status" value="1"/>
</dbReference>
<organism evidence="2 3">
    <name type="scientific">Nonomuraea ferruginea</name>
    <dbReference type="NCBI Taxonomy" id="46174"/>
    <lineage>
        <taxon>Bacteria</taxon>
        <taxon>Bacillati</taxon>
        <taxon>Actinomycetota</taxon>
        <taxon>Actinomycetes</taxon>
        <taxon>Streptosporangiales</taxon>
        <taxon>Streptosporangiaceae</taxon>
        <taxon>Nonomuraea</taxon>
    </lineage>
</organism>
<dbReference type="CDD" id="cd08267">
    <property type="entry name" value="MDR1"/>
    <property type="match status" value="1"/>
</dbReference>
<name>A0ABT4SQD2_9ACTN</name>
<dbReference type="PROSITE" id="PS01162">
    <property type="entry name" value="QOR_ZETA_CRYSTAL"/>
    <property type="match status" value="1"/>
</dbReference>
<dbReference type="EMBL" id="JAPNUD010000002">
    <property type="protein sequence ID" value="MDA0639265.1"/>
    <property type="molecule type" value="Genomic_DNA"/>
</dbReference>
<dbReference type="InterPro" id="IPR002364">
    <property type="entry name" value="Quin_OxRdtase/zeta-crystal_CS"/>
</dbReference>
<keyword evidence="3" id="KW-1185">Reference proteome</keyword>
<dbReference type="Gene3D" id="3.90.180.10">
    <property type="entry name" value="Medium-chain alcohol dehydrogenases, catalytic domain"/>
    <property type="match status" value="1"/>
</dbReference>
<evidence type="ECO:0000313" key="3">
    <source>
        <dbReference type="Proteomes" id="UP001212498"/>
    </source>
</evidence>
<protein>
    <submittedName>
        <fullName evidence="2">NAD(P)-dependent alcohol dehydrogenase</fullName>
    </submittedName>
</protein>
<dbReference type="Proteomes" id="UP001212498">
    <property type="component" value="Unassembled WGS sequence"/>
</dbReference>
<dbReference type="PANTHER" id="PTHR44013">
    <property type="entry name" value="ZINC-TYPE ALCOHOL DEHYDROGENASE-LIKE PROTEIN C16A3.02C"/>
    <property type="match status" value="1"/>
</dbReference>
<dbReference type="InterPro" id="IPR011032">
    <property type="entry name" value="GroES-like_sf"/>
</dbReference>
<dbReference type="InterPro" id="IPR036291">
    <property type="entry name" value="NAD(P)-bd_dom_sf"/>
</dbReference>
<dbReference type="SUPFAM" id="SSF50129">
    <property type="entry name" value="GroES-like"/>
    <property type="match status" value="1"/>
</dbReference>
<evidence type="ECO:0000313" key="2">
    <source>
        <dbReference type="EMBL" id="MDA0639265.1"/>
    </source>
</evidence>
<dbReference type="SUPFAM" id="SSF51735">
    <property type="entry name" value="NAD(P)-binding Rossmann-fold domains"/>
    <property type="match status" value="1"/>
</dbReference>
<comment type="caution">
    <text evidence="2">The sequence shown here is derived from an EMBL/GenBank/DDBJ whole genome shotgun (WGS) entry which is preliminary data.</text>
</comment>
<proteinExistence type="predicted"/>
<reference evidence="2 3" key="1">
    <citation type="submission" date="2022-11" db="EMBL/GenBank/DDBJ databases">
        <title>Nonomuraea corallina sp. nov., a new species of the genus Nonomuraea isolated from sea side sediment in Thai sea.</title>
        <authorList>
            <person name="Ngamcharungchit C."/>
            <person name="Matsumoto A."/>
            <person name="Suriyachadkun C."/>
            <person name="Panbangred W."/>
            <person name="Inahashi Y."/>
            <person name="Intra B."/>
        </authorList>
    </citation>
    <scope>NUCLEOTIDE SEQUENCE [LARGE SCALE GENOMIC DNA]</scope>
    <source>
        <strain evidence="2 3">DSM 43553</strain>
    </source>
</reference>
<dbReference type="Pfam" id="PF08240">
    <property type="entry name" value="ADH_N"/>
    <property type="match status" value="1"/>
</dbReference>
<dbReference type="PANTHER" id="PTHR44013:SF1">
    <property type="entry name" value="ZINC-TYPE ALCOHOL DEHYDROGENASE-LIKE PROTEIN C16A3.02C"/>
    <property type="match status" value="1"/>
</dbReference>